<dbReference type="GO" id="GO:0005634">
    <property type="term" value="C:nucleus"/>
    <property type="evidence" value="ECO:0007669"/>
    <property type="project" value="TreeGrafter"/>
</dbReference>
<dbReference type="PANTHER" id="PTHR23057">
    <property type="entry name" value="JUXTAPOSED WITH ANOTHER ZINC FINGER PROTEIN 1"/>
    <property type="match status" value="1"/>
</dbReference>
<feature type="compositionally biased region" description="Low complexity" evidence="5">
    <location>
        <begin position="400"/>
        <end position="432"/>
    </location>
</feature>
<keyword evidence="8" id="KW-1185">Reference proteome</keyword>
<feature type="compositionally biased region" description="Gly residues" evidence="5">
    <location>
        <begin position="816"/>
        <end position="828"/>
    </location>
</feature>
<keyword evidence="3" id="KW-0863">Zinc-finger</keyword>
<dbReference type="SMART" id="SM00355">
    <property type="entry name" value="ZnF_C2H2"/>
    <property type="match status" value="3"/>
</dbReference>
<feature type="compositionally biased region" description="Pro residues" evidence="5">
    <location>
        <begin position="454"/>
        <end position="463"/>
    </location>
</feature>
<feature type="region of interest" description="Disordered" evidence="5">
    <location>
        <begin position="995"/>
        <end position="1063"/>
    </location>
</feature>
<feature type="region of interest" description="Disordered" evidence="5">
    <location>
        <begin position="389"/>
        <end position="492"/>
    </location>
</feature>
<feature type="region of interest" description="Disordered" evidence="5">
    <location>
        <begin position="656"/>
        <end position="769"/>
    </location>
</feature>
<feature type="region of interest" description="Disordered" evidence="5">
    <location>
        <begin position="166"/>
        <end position="195"/>
    </location>
</feature>
<evidence type="ECO:0000313" key="8">
    <source>
        <dbReference type="Proteomes" id="UP000467700"/>
    </source>
</evidence>
<protein>
    <recommendedName>
        <fullName evidence="6">C2H2-type domain-containing protein</fullName>
    </recommendedName>
</protein>
<feature type="compositionally biased region" description="Low complexity" evidence="5">
    <location>
        <begin position="685"/>
        <end position="760"/>
    </location>
</feature>
<feature type="domain" description="C2H2-type" evidence="6">
    <location>
        <begin position="906"/>
        <end position="933"/>
    </location>
</feature>
<dbReference type="InterPro" id="IPR051580">
    <property type="entry name" value="ZnF-Chromatin_assoc"/>
</dbReference>
<keyword evidence="4" id="KW-0862">Zinc</keyword>
<feature type="compositionally biased region" description="Polar residues" evidence="5">
    <location>
        <begin position="557"/>
        <end position="571"/>
    </location>
</feature>
<dbReference type="EMBL" id="CACVBS010000102">
    <property type="protein sequence ID" value="CAA7271244.1"/>
    <property type="molecule type" value="Genomic_DNA"/>
</dbReference>
<keyword evidence="1" id="KW-0479">Metal-binding</keyword>
<reference evidence="7 8" key="1">
    <citation type="submission" date="2020-01" db="EMBL/GenBank/DDBJ databases">
        <authorList>
            <person name="Gupta K D."/>
        </authorList>
    </citation>
    <scope>NUCLEOTIDE SEQUENCE [LARGE SCALE GENOMIC DNA]</scope>
</reference>
<feature type="region of interest" description="Disordered" evidence="5">
    <location>
        <begin position="510"/>
        <end position="572"/>
    </location>
</feature>
<feature type="compositionally biased region" description="Low complexity" evidence="5">
    <location>
        <begin position="1187"/>
        <end position="1197"/>
    </location>
</feature>
<feature type="domain" description="C2H2-type" evidence="6">
    <location>
        <begin position="763"/>
        <end position="786"/>
    </location>
</feature>
<feature type="compositionally biased region" description="Low complexity" evidence="5">
    <location>
        <begin position="829"/>
        <end position="854"/>
    </location>
</feature>
<dbReference type="InterPro" id="IPR013087">
    <property type="entry name" value="Znf_C2H2_type"/>
</dbReference>
<comment type="caution">
    <text evidence="7">The sequence shown here is derived from an EMBL/GenBank/DDBJ whole genome shotgun (WGS) entry which is preliminary data.</text>
</comment>
<feature type="compositionally biased region" description="Low complexity" evidence="5">
    <location>
        <begin position="1024"/>
        <end position="1063"/>
    </location>
</feature>
<dbReference type="OrthoDB" id="3269380at2759"/>
<feature type="domain" description="C2H2-type" evidence="6">
    <location>
        <begin position="348"/>
        <end position="369"/>
    </location>
</feature>
<evidence type="ECO:0000256" key="3">
    <source>
        <dbReference type="ARBA" id="ARBA00022771"/>
    </source>
</evidence>
<dbReference type="PANTHER" id="PTHR23057:SF0">
    <property type="entry name" value="JUXTAPOSED WITH ANOTHER ZINC FINGER PROTEIN 1"/>
    <property type="match status" value="1"/>
</dbReference>
<feature type="compositionally biased region" description="Low complexity" evidence="5">
    <location>
        <begin position="1205"/>
        <end position="1214"/>
    </location>
</feature>
<accession>A0A8S0XTQ0</accession>
<keyword evidence="2" id="KW-0677">Repeat</keyword>
<evidence type="ECO:0000256" key="4">
    <source>
        <dbReference type="ARBA" id="ARBA00022833"/>
    </source>
</evidence>
<evidence type="ECO:0000256" key="2">
    <source>
        <dbReference type="ARBA" id="ARBA00022737"/>
    </source>
</evidence>
<feature type="region of interest" description="Disordered" evidence="5">
    <location>
        <begin position="809"/>
        <end position="876"/>
    </location>
</feature>
<feature type="region of interest" description="Disordered" evidence="5">
    <location>
        <begin position="1187"/>
        <end position="1214"/>
    </location>
</feature>
<evidence type="ECO:0000259" key="6">
    <source>
        <dbReference type="SMART" id="SM00355"/>
    </source>
</evidence>
<feature type="compositionally biased region" description="Acidic residues" evidence="5">
    <location>
        <begin position="440"/>
        <end position="449"/>
    </location>
</feature>
<sequence length="1297" mass="135826">MPNAMNLSTLSPNTPLRKNHITLVNLKPLVASNRALTLNSERSFVDIGRSFGLGPPREGGGVISEEGSENTGRSVCSCVRGFKMRYQPWGPLSAHHDHLWHLTALRRSRGAFTLTARRTAGQFACIFRVRQSIGSKSNRTGSRGFRTLNFEVTLLGSIGRKQTGCVHASDSQRPVADKRGRPLAGAHPPTPSRPFPPQFRWLRRLHIPAFATTCEFAAPLSPSLHPIIIMIAHSQPIALPSASSSMLTLDGTPQDYAMLDAGSYTGSSSGTFNPASYTRHFLGSPISWRAGSFGLAGRFPAGSPTAQLLNSIDLNEYRSGKTPSSIESDSIMNALNVFDREGEFCRNYTCCGLLLHDLHALLEHFEEVHIVVLDPSSSQPQAHIQIPFNPTVHDLDPRTSQQPVPSQEQLQQHVQQQLQNRQQQQQQQLQQQSHYATPFDPDDMELDLDLDNHPLPPPPPPPSSAYSSARSSPSSCAPSPPDTPISTPLSAYPSPHAFLPQLPGHLSLGPYHSHSPYISQPPSPPSTYDPSTAASTRQSSPTLSQMGGGMPHAHTHAPSSGRPNLNLTLSSAGFPRATPAPASLNPEEAFNAYARFASDYSSCMPGAQFNPATVDEASALGGGGSGIAAWQLQQQQAVQAQGGGCMPPALLFASSTTGGGGMASPVSATSSRVPSPTHHHQTQRAAAQSSNSAPPSAHPSGAGAGSGLSKLSLSLSLAQPRSSTTPAPSPNSAAQTTSAAAALAARSSSNNSAAPPLLLSKPFRCPKPNCNKSYKQANGLKYHMTHGSCNFAPPKDLEHVKDLLERKRREREAQGQQGGVGGAGGSGSGLTRSASLGSSPSASAAVPTPGTSTSHASSPSTLHPSEPGTPLSPTSILSLTYSDLSNISEHDLREVEREAERRLRPFACGVGDCQRRYKNMNGLRYHYQHSGEHGEVGLALLASGQHECLGSNRRGAGGGAGGGNGGGVQRSNTASGVIGVGHGLGLGGGMGMKGSVSVPVSRAGSVPGSRVGTPQPQPQPPQPQAQLQHQFQQQFQHLQQLNHARAAAAAAAASSSSSATATATTTTTTTAITPTTAPVQAQVFVVPVANGNGRSTPASTSRNGSPTSLTSSPPGSASARGSPQQQQAQAQAQVQAQQQQQQQQQGYQQNAYQMAYAYAHAQHVQRYQAAQVQAAQAQQAQAAQQQQVQQQQQRQSPPQQPAQPQPHAQVPVQPQFGYGTAGYLGLGASATATANGVSVVGVGGISVLEGGVQGGQGERGEPDAAAAAALYARQQHAQNSEASFSFSYAQVGGMDMS</sequence>
<evidence type="ECO:0000313" key="7">
    <source>
        <dbReference type="EMBL" id="CAA7271244.1"/>
    </source>
</evidence>
<dbReference type="GO" id="GO:0008270">
    <property type="term" value="F:zinc ion binding"/>
    <property type="evidence" value="ECO:0007669"/>
    <property type="project" value="UniProtKB-KW"/>
</dbReference>
<feature type="compositionally biased region" description="Low complexity" evidence="5">
    <location>
        <begin position="1104"/>
        <end position="1133"/>
    </location>
</feature>
<feature type="region of interest" description="Disordered" evidence="5">
    <location>
        <begin position="1090"/>
        <end position="1133"/>
    </location>
</feature>
<proteinExistence type="predicted"/>
<gene>
    <name evidence="7" type="ORF">AAE3_LOCUS13479</name>
</gene>
<name>A0A8S0XTQ0_CYCAE</name>
<feature type="compositionally biased region" description="Low complexity" evidence="5">
    <location>
        <begin position="464"/>
        <end position="477"/>
    </location>
</feature>
<feature type="compositionally biased region" description="Polar residues" evidence="5">
    <location>
        <begin position="1092"/>
        <end position="1103"/>
    </location>
</feature>
<evidence type="ECO:0000256" key="1">
    <source>
        <dbReference type="ARBA" id="ARBA00022723"/>
    </source>
</evidence>
<evidence type="ECO:0000256" key="5">
    <source>
        <dbReference type="SAM" id="MobiDB-lite"/>
    </source>
</evidence>
<dbReference type="Proteomes" id="UP000467700">
    <property type="component" value="Unassembled WGS sequence"/>
</dbReference>
<organism evidence="7 8">
    <name type="scientific">Cyclocybe aegerita</name>
    <name type="common">Black poplar mushroom</name>
    <name type="synonym">Agrocybe aegerita</name>
    <dbReference type="NCBI Taxonomy" id="1973307"/>
    <lineage>
        <taxon>Eukaryota</taxon>
        <taxon>Fungi</taxon>
        <taxon>Dikarya</taxon>
        <taxon>Basidiomycota</taxon>
        <taxon>Agaricomycotina</taxon>
        <taxon>Agaricomycetes</taxon>
        <taxon>Agaricomycetidae</taxon>
        <taxon>Agaricales</taxon>
        <taxon>Agaricineae</taxon>
        <taxon>Bolbitiaceae</taxon>
        <taxon>Cyclocybe</taxon>
    </lineage>
</organism>